<proteinExistence type="predicted"/>
<name>A0A833PJN9_ACIBZ</name>
<dbReference type="EMBL" id="WNDP01000002">
    <property type="protein sequence ID" value="KAF1028281.1"/>
    <property type="molecule type" value="Genomic_DNA"/>
</dbReference>
<evidence type="ECO:0000313" key="2">
    <source>
        <dbReference type="Proteomes" id="UP000490535"/>
    </source>
</evidence>
<dbReference type="Proteomes" id="UP000490535">
    <property type="component" value="Unassembled WGS sequence"/>
</dbReference>
<sequence>MKIIYAIQTLAFEDLGSFAQTLDDLNYHIQYLQLGIDAVDEALASKHPVILLGGPIGVY</sequence>
<accession>A0A833PJN9</accession>
<reference evidence="2" key="1">
    <citation type="journal article" date="2020" name="MBio">
        <title>Horizontal gene transfer to a defensive symbiont with a reduced genome amongst a multipartite beetle microbiome.</title>
        <authorList>
            <person name="Waterworth S.C."/>
            <person name="Florez L.V."/>
            <person name="Rees E.R."/>
            <person name="Hertweck C."/>
            <person name="Kaltenpoth M."/>
            <person name="Kwan J.C."/>
        </authorList>
    </citation>
    <scope>NUCLEOTIDE SEQUENCE [LARGE SCALE GENOMIC DNA]</scope>
</reference>
<evidence type="ECO:0000313" key="1">
    <source>
        <dbReference type="EMBL" id="KAF1028281.1"/>
    </source>
</evidence>
<dbReference type="AlphaFoldDB" id="A0A833PJN9"/>
<comment type="caution">
    <text evidence="1">The sequence shown here is derived from an EMBL/GenBank/DDBJ whole genome shotgun (WGS) entry which is preliminary data.</text>
</comment>
<organism evidence="1 2">
    <name type="scientific">Acinetobacter bereziniae</name>
    <name type="common">Acinetobacter genomosp. 10</name>
    <dbReference type="NCBI Taxonomy" id="106648"/>
    <lineage>
        <taxon>Bacteria</taxon>
        <taxon>Pseudomonadati</taxon>
        <taxon>Pseudomonadota</taxon>
        <taxon>Gammaproteobacteria</taxon>
        <taxon>Moraxellales</taxon>
        <taxon>Moraxellaceae</taxon>
        <taxon>Acinetobacter</taxon>
    </lineage>
</organism>
<protein>
    <submittedName>
        <fullName evidence="1">Uncharacterized protein</fullName>
    </submittedName>
</protein>
<gene>
    <name evidence="1" type="ORF">GAK29_00161</name>
</gene>